<evidence type="ECO:0000313" key="2">
    <source>
        <dbReference type="EMBL" id="GEU61485.1"/>
    </source>
</evidence>
<reference evidence="2" key="1">
    <citation type="journal article" date="2019" name="Sci. Rep.">
        <title>Draft genome of Tanacetum cinerariifolium, the natural source of mosquito coil.</title>
        <authorList>
            <person name="Yamashiro T."/>
            <person name="Shiraishi A."/>
            <person name="Satake H."/>
            <person name="Nakayama K."/>
        </authorList>
    </citation>
    <scope>NUCLEOTIDE SEQUENCE</scope>
</reference>
<proteinExistence type="predicted"/>
<organism evidence="2">
    <name type="scientific">Tanacetum cinerariifolium</name>
    <name type="common">Dalmatian daisy</name>
    <name type="synonym">Chrysanthemum cinerariifolium</name>
    <dbReference type="NCBI Taxonomy" id="118510"/>
    <lineage>
        <taxon>Eukaryota</taxon>
        <taxon>Viridiplantae</taxon>
        <taxon>Streptophyta</taxon>
        <taxon>Embryophyta</taxon>
        <taxon>Tracheophyta</taxon>
        <taxon>Spermatophyta</taxon>
        <taxon>Magnoliopsida</taxon>
        <taxon>eudicotyledons</taxon>
        <taxon>Gunneridae</taxon>
        <taxon>Pentapetalae</taxon>
        <taxon>asterids</taxon>
        <taxon>campanulids</taxon>
        <taxon>Asterales</taxon>
        <taxon>Asteraceae</taxon>
        <taxon>Asteroideae</taxon>
        <taxon>Anthemideae</taxon>
        <taxon>Anthemidinae</taxon>
        <taxon>Tanacetum</taxon>
    </lineage>
</organism>
<feature type="compositionally biased region" description="Pro residues" evidence="1">
    <location>
        <begin position="1"/>
        <end position="10"/>
    </location>
</feature>
<feature type="non-terminal residue" evidence="2">
    <location>
        <position position="47"/>
    </location>
</feature>
<dbReference type="AlphaFoldDB" id="A0A6L2LMU1"/>
<evidence type="ECO:0000256" key="1">
    <source>
        <dbReference type="SAM" id="MobiDB-lite"/>
    </source>
</evidence>
<feature type="compositionally biased region" description="Polar residues" evidence="1">
    <location>
        <begin position="12"/>
        <end position="31"/>
    </location>
</feature>
<accession>A0A6L2LMU1</accession>
<sequence length="47" mass="5138">MSRAIHPPPRASSRNTRNPNRSVASSGNARNPSRVDDVFQTDNTNST</sequence>
<name>A0A6L2LMU1_TANCI</name>
<feature type="region of interest" description="Disordered" evidence="1">
    <location>
        <begin position="1"/>
        <end position="47"/>
    </location>
</feature>
<dbReference type="EMBL" id="BKCJ010004511">
    <property type="protein sequence ID" value="GEU61485.1"/>
    <property type="molecule type" value="Genomic_DNA"/>
</dbReference>
<gene>
    <name evidence="2" type="ORF">Tci_033463</name>
</gene>
<comment type="caution">
    <text evidence="2">The sequence shown here is derived from an EMBL/GenBank/DDBJ whole genome shotgun (WGS) entry which is preliminary data.</text>
</comment>
<protein>
    <submittedName>
        <fullName evidence="2">Uncharacterized protein</fullName>
    </submittedName>
</protein>